<feature type="region of interest" description="Disordered" evidence="2">
    <location>
        <begin position="1"/>
        <end position="69"/>
    </location>
</feature>
<feature type="compositionally biased region" description="Basic and acidic residues" evidence="2">
    <location>
        <begin position="8"/>
        <end position="17"/>
    </location>
</feature>
<dbReference type="OMA" id="PWEELCE"/>
<keyword evidence="4" id="KW-1185">Reference proteome</keyword>
<feature type="coiled-coil region" evidence="1">
    <location>
        <begin position="84"/>
        <end position="111"/>
    </location>
</feature>
<evidence type="ECO:0000256" key="1">
    <source>
        <dbReference type="SAM" id="Coils"/>
    </source>
</evidence>
<gene>
    <name evidence="3" type="ORF">SDRG_14815</name>
</gene>
<dbReference type="InParanoid" id="T0R5N8"/>
<name>T0R5N8_SAPDV</name>
<dbReference type="EMBL" id="JH767209">
    <property type="protein sequence ID" value="EQC27373.1"/>
    <property type="molecule type" value="Genomic_DNA"/>
</dbReference>
<dbReference type="RefSeq" id="XP_008619192.1">
    <property type="nucleotide sequence ID" value="XM_008620970.1"/>
</dbReference>
<dbReference type="GeneID" id="19955542"/>
<evidence type="ECO:0000313" key="4">
    <source>
        <dbReference type="Proteomes" id="UP000030762"/>
    </source>
</evidence>
<protein>
    <recommendedName>
        <fullName evidence="5">BZIP domain-containing protein</fullName>
    </recommendedName>
</protein>
<sequence length="183" mass="20724">MNLASLLSHDDDGRQYDDESDDGEVRATTTAHHGGHGEANDEGDTPSPTTTASSSSPIDYFRPSAAHTIDEKKNRHRLSNMRHRKRKNMEIDGLRRRARDLEVKRDQLQAASTSIAASEGPWEELCEIERGKLALAREEQTVLSRSVARHEVIIQKFYTNKYPGQGDDGEQQQQQHEDDEEEE</sequence>
<organism evidence="3 4">
    <name type="scientific">Saprolegnia diclina (strain VS20)</name>
    <dbReference type="NCBI Taxonomy" id="1156394"/>
    <lineage>
        <taxon>Eukaryota</taxon>
        <taxon>Sar</taxon>
        <taxon>Stramenopiles</taxon>
        <taxon>Oomycota</taxon>
        <taxon>Saprolegniomycetes</taxon>
        <taxon>Saprolegniales</taxon>
        <taxon>Saprolegniaceae</taxon>
        <taxon>Saprolegnia</taxon>
    </lineage>
</organism>
<evidence type="ECO:0008006" key="5">
    <source>
        <dbReference type="Google" id="ProtNLM"/>
    </source>
</evidence>
<proteinExistence type="predicted"/>
<feature type="region of interest" description="Disordered" evidence="2">
    <location>
        <begin position="159"/>
        <end position="183"/>
    </location>
</feature>
<reference evidence="3 4" key="1">
    <citation type="submission" date="2012-04" db="EMBL/GenBank/DDBJ databases">
        <title>The Genome Sequence of Saprolegnia declina VS20.</title>
        <authorList>
            <consortium name="The Broad Institute Genome Sequencing Platform"/>
            <person name="Russ C."/>
            <person name="Nusbaum C."/>
            <person name="Tyler B."/>
            <person name="van West P."/>
            <person name="Dieguez-Uribeondo J."/>
            <person name="de Bruijn I."/>
            <person name="Tripathy S."/>
            <person name="Jiang R."/>
            <person name="Young S.K."/>
            <person name="Zeng Q."/>
            <person name="Gargeya S."/>
            <person name="Fitzgerald M."/>
            <person name="Haas B."/>
            <person name="Abouelleil A."/>
            <person name="Alvarado L."/>
            <person name="Arachchi H.M."/>
            <person name="Berlin A."/>
            <person name="Chapman S.B."/>
            <person name="Goldberg J."/>
            <person name="Griggs A."/>
            <person name="Gujja S."/>
            <person name="Hansen M."/>
            <person name="Howarth C."/>
            <person name="Imamovic A."/>
            <person name="Larimer J."/>
            <person name="McCowen C."/>
            <person name="Montmayeur A."/>
            <person name="Murphy C."/>
            <person name="Neiman D."/>
            <person name="Pearson M."/>
            <person name="Priest M."/>
            <person name="Roberts A."/>
            <person name="Saif S."/>
            <person name="Shea T."/>
            <person name="Sisk P."/>
            <person name="Sykes S."/>
            <person name="Wortman J."/>
            <person name="Nusbaum C."/>
            <person name="Birren B."/>
        </authorList>
    </citation>
    <scope>NUCLEOTIDE SEQUENCE [LARGE SCALE GENOMIC DNA]</scope>
    <source>
        <strain evidence="3 4">VS20</strain>
    </source>
</reference>
<dbReference type="OrthoDB" id="79044at2759"/>
<accession>T0R5N8</accession>
<keyword evidence="1" id="KW-0175">Coiled coil</keyword>
<dbReference type="Proteomes" id="UP000030762">
    <property type="component" value="Unassembled WGS sequence"/>
</dbReference>
<feature type="compositionally biased region" description="Low complexity" evidence="2">
    <location>
        <begin position="45"/>
        <end position="57"/>
    </location>
</feature>
<dbReference type="VEuPathDB" id="FungiDB:SDRG_14815"/>
<dbReference type="AlphaFoldDB" id="T0R5N8"/>
<evidence type="ECO:0000313" key="3">
    <source>
        <dbReference type="EMBL" id="EQC27373.1"/>
    </source>
</evidence>
<evidence type="ECO:0000256" key="2">
    <source>
        <dbReference type="SAM" id="MobiDB-lite"/>
    </source>
</evidence>